<dbReference type="InterPro" id="IPR036849">
    <property type="entry name" value="Enolase-like_C_sf"/>
</dbReference>
<dbReference type="InterPro" id="IPR013341">
    <property type="entry name" value="Mandelate_racemase_N_dom"/>
</dbReference>
<keyword evidence="4" id="KW-1185">Reference proteome</keyword>
<dbReference type="SMART" id="SM00922">
    <property type="entry name" value="MR_MLE"/>
    <property type="match status" value="1"/>
</dbReference>
<proteinExistence type="predicted"/>
<dbReference type="InterPro" id="IPR029017">
    <property type="entry name" value="Enolase-like_N"/>
</dbReference>
<comment type="caution">
    <text evidence="3">The sequence shown here is derived from an EMBL/GenBank/DDBJ whole genome shotgun (WGS) entry which is preliminary data.</text>
</comment>
<name>A0AA35X8W8_GEOBA</name>
<dbReference type="InterPro" id="IPR034593">
    <property type="entry name" value="DgoD-like"/>
</dbReference>
<dbReference type="SUPFAM" id="SSF51604">
    <property type="entry name" value="Enolase C-terminal domain-like"/>
    <property type="match status" value="1"/>
</dbReference>
<dbReference type="PROSITE" id="PS00908">
    <property type="entry name" value="MR_MLE_1"/>
    <property type="match status" value="1"/>
</dbReference>
<accession>A0AA35X8W8</accession>
<dbReference type="PANTHER" id="PTHR48080:SF2">
    <property type="entry name" value="D-GALACTONATE DEHYDRATASE"/>
    <property type="match status" value="1"/>
</dbReference>
<dbReference type="Gene3D" id="3.30.390.10">
    <property type="entry name" value="Enolase-like, N-terminal domain"/>
    <property type="match status" value="1"/>
</dbReference>
<dbReference type="InterPro" id="IPR013342">
    <property type="entry name" value="Mandelate_racemase_C"/>
</dbReference>
<protein>
    <submittedName>
        <fullName evidence="3">D-galactonate dehydratase</fullName>
    </submittedName>
</protein>
<dbReference type="InterPro" id="IPR018110">
    <property type="entry name" value="Mandel_Rmase/mucon_lact_enz_CS"/>
</dbReference>
<keyword evidence="1" id="KW-0456">Lyase</keyword>
<evidence type="ECO:0000259" key="2">
    <source>
        <dbReference type="SMART" id="SM00922"/>
    </source>
</evidence>
<dbReference type="GO" id="GO:0016829">
    <property type="term" value="F:lyase activity"/>
    <property type="evidence" value="ECO:0007669"/>
    <property type="project" value="UniProtKB-KW"/>
</dbReference>
<dbReference type="AlphaFoldDB" id="A0AA35X8W8"/>
<dbReference type="EMBL" id="CASHTH010003229">
    <property type="protein sequence ID" value="CAI8041952.1"/>
    <property type="molecule type" value="Genomic_DNA"/>
</dbReference>
<evidence type="ECO:0000256" key="1">
    <source>
        <dbReference type="ARBA" id="ARBA00023239"/>
    </source>
</evidence>
<dbReference type="PANTHER" id="PTHR48080">
    <property type="entry name" value="D-GALACTONATE DEHYDRATASE-RELATED"/>
    <property type="match status" value="1"/>
</dbReference>
<evidence type="ECO:0000313" key="3">
    <source>
        <dbReference type="EMBL" id="CAI8041952.1"/>
    </source>
</evidence>
<dbReference type="Pfam" id="PF02746">
    <property type="entry name" value="MR_MLE_N"/>
    <property type="match status" value="1"/>
</dbReference>
<dbReference type="SUPFAM" id="SSF54826">
    <property type="entry name" value="Enolase N-terminal domain-like"/>
    <property type="match status" value="1"/>
</dbReference>
<sequence length="390" mass="43141">MKIDKIESFFIGGGYVVRIHTDNGISGIGQTACWGYPEAVERIVATFEKYLIGQNPLRIEHHWQYLYRMGPFRGTALCGAISAVDIALWDIKGKHFGVPVWELLGGNCRDKIRLHLMAGGSTPETMFQTAKDTVEEGFTALKFDPVVGGYQDMALDRLVKTARDLVAAAREGGGPDLDLIVEVHRKLTPMNGIVLAEALIPFNIYFLEDPIQIDSIVSQAELAKRMTVPLANGERLTTIWEFRELLAAGGPQYVRPDVALAGGLTQCKKIAAIAESYHSAVVTHNFLGPLTTTASLHLDTSIPNFITQEYTKGDESPNNAVYKTCYQREGGYIPIPEAPGLGVELDDSLIEQPLPTDEHRSDPVARRWLGRLRCVMDNRQKGEQLILKHT</sequence>
<gene>
    <name evidence="3" type="ORF">GBAR_LOCUS23282</name>
</gene>
<dbReference type="GO" id="GO:0009063">
    <property type="term" value="P:amino acid catabolic process"/>
    <property type="evidence" value="ECO:0007669"/>
    <property type="project" value="InterPro"/>
</dbReference>
<feature type="domain" description="Mandelate racemase/muconate lactonizing enzyme C-terminal" evidence="2">
    <location>
        <begin position="123"/>
        <end position="229"/>
    </location>
</feature>
<dbReference type="Pfam" id="PF13378">
    <property type="entry name" value="MR_MLE_C"/>
    <property type="match status" value="1"/>
</dbReference>
<dbReference type="SFLD" id="SFLDS00001">
    <property type="entry name" value="Enolase"/>
    <property type="match status" value="1"/>
</dbReference>
<dbReference type="Gene3D" id="3.20.20.120">
    <property type="entry name" value="Enolase-like C-terminal domain"/>
    <property type="match status" value="1"/>
</dbReference>
<dbReference type="Proteomes" id="UP001174909">
    <property type="component" value="Unassembled WGS sequence"/>
</dbReference>
<dbReference type="CDD" id="cd03316">
    <property type="entry name" value="MR_like"/>
    <property type="match status" value="1"/>
</dbReference>
<dbReference type="SFLD" id="SFLDG00179">
    <property type="entry name" value="mandelate_racemase"/>
    <property type="match status" value="1"/>
</dbReference>
<dbReference type="InterPro" id="IPR029065">
    <property type="entry name" value="Enolase_C-like"/>
</dbReference>
<reference evidence="3" key="1">
    <citation type="submission" date="2023-03" db="EMBL/GenBank/DDBJ databases">
        <authorList>
            <person name="Steffen K."/>
            <person name="Cardenas P."/>
        </authorList>
    </citation>
    <scope>NUCLEOTIDE SEQUENCE</scope>
</reference>
<organism evidence="3 4">
    <name type="scientific">Geodia barretti</name>
    <name type="common">Barrett's horny sponge</name>
    <dbReference type="NCBI Taxonomy" id="519541"/>
    <lineage>
        <taxon>Eukaryota</taxon>
        <taxon>Metazoa</taxon>
        <taxon>Porifera</taxon>
        <taxon>Demospongiae</taxon>
        <taxon>Heteroscleromorpha</taxon>
        <taxon>Tetractinellida</taxon>
        <taxon>Astrophorina</taxon>
        <taxon>Geodiidae</taxon>
        <taxon>Geodia</taxon>
    </lineage>
</organism>
<evidence type="ECO:0000313" key="4">
    <source>
        <dbReference type="Proteomes" id="UP001174909"/>
    </source>
</evidence>